<evidence type="ECO:0000256" key="10">
    <source>
        <dbReference type="ARBA" id="ARBA00048997"/>
    </source>
</evidence>
<dbReference type="Pfam" id="PF00535">
    <property type="entry name" value="Glycos_transf_2"/>
    <property type="match status" value="1"/>
</dbReference>
<evidence type="ECO:0000256" key="3">
    <source>
        <dbReference type="ARBA" id="ARBA00006739"/>
    </source>
</evidence>
<evidence type="ECO:0000313" key="13">
    <source>
        <dbReference type="EMBL" id="GGC38084.1"/>
    </source>
</evidence>
<sequence>MSAQPHPAPEAVAAIIPAMNESQRIGATVAAAKQIPGVDMVLVVDDGSADDTGTRARRAGAEVITHPKNKGKAAAMMTGAFALRNREISDADPGVDPHHRALLFIDGDLEDSAINTAPLAEPVLAGRADMTIAILPAQKRKGGGFGFVVGLAKKGIAELSGFDATHPLSGMRCLSREAFDAALPFAAGWGVEAAMTIDVVNAGLRVEEVECDLHHRVTGRDLKAQLHRAAQYRDVARAILVRRLRAKRKGGTPAGGVSSTPADSGSSESTQNSSDPHKETDK</sequence>
<name>A0ABQ1MBZ6_9MICO</name>
<dbReference type="EC" id="2.4.1.266" evidence="7"/>
<dbReference type="InterPro" id="IPR001173">
    <property type="entry name" value="Glyco_trans_2-like"/>
</dbReference>
<evidence type="ECO:0000256" key="8">
    <source>
        <dbReference type="ARBA" id="ARBA00040894"/>
    </source>
</evidence>
<dbReference type="PANTHER" id="PTHR48090:SF10">
    <property type="entry name" value="GLUCOSYL-3-PHOSPHOGLYCERATE SYNTHASE"/>
    <property type="match status" value="1"/>
</dbReference>
<dbReference type="InterPro" id="IPR050256">
    <property type="entry name" value="Glycosyltransferase_2"/>
</dbReference>
<keyword evidence="5" id="KW-0808">Transferase</keyword>
<comment type="catalytic activity">
    <reaction evidence="9">
        <text>(2R)-3-phosphoglycerate + UDP-alpha-D-glucose = (2R)-2-O-(alpha-D-glucopyranosyl)-3-phospho-glycerate + UDP + H(+)</text>
        <dbReference type="Rhea" id="RHEA:31319"/>
        <dbReference type="ChEBI" id="CHEBI:15378"/>
        <dbReference type="ChEBI" id="CHEBI:58223"/>
        <dbReference type="ChEBI" id="CHEBI:58272"/>
        <dbReference type="ChEBI" id="CHEBI:58885"/>
        <dbReference type="ChEBI" id="CHEBI:62600"/>
        <dbReference type="EC" id="2.4.1.266"/>
    </reaction>
    <physiologicalReaction direction="left-to-right" evidence="9">
        <dbReference type="Rhea" id="RHEA:31320"/>
    </physiologicalReaction>
</comment>
<keyword evidence="14" id="KW-1185">Reference proteome</keyword>
<keyword evidence="6" id="KW-0460">Magnesium</keyword>
<evidence type="ECO:0000313" key="14">
    <source>
        <dbReference type="Proteomes" id="UP000632322"/>
    </source>
</evidence>
<dbReference type="Gene3D" id="3.90.550.10">
    <property type="entry name" value="Spore Coat Polysaccharide Biosynthesis Protein SpsA, Chain A"/>
    <property type="match status" value="1"/>
</dbReference>
<dbReference type="EMBL" id="BMJG01000006">
    <property type="protein sequence ID" value="GGC38084.1"/>
    <property type="molecule type" value="Genomic_DNA"/>
</dbReference>
<dbReference type="InterPro" id="IPR029044">
    <property type="entry name" value="Nucleotide-diphossugar_trans"/>
</dbReference>
<accession>A0ABQ1MBZ6</accession>
<dbReference type="RefSeq" id="WP_181271481.1">
    <property type="nucleotide sequence ID" value="NZ_BMJG01000006.1"/>
</dbReference>
<evidence type="ECO:0000256" key="7">
    <source>
        <dbReference type="ARBA" id="ARBA00039022"/>
    </source>
</evidence>
<comment type="cofactor">
    <cofactor evidence="1">
        <name>Mn(2+)</name>
        <dbReference type="ChEBI" id="CHEBI:29035"/>
    </cofactor>
</comment>
<dbReference type="CDD" id="cd04179">
    <property type="entry name" value="DPM_DPG-synthase_like"/>
    <property type="match status" value="1"/>
</dbReference>
<evidence type="ECO:0000256" key="6">
    <source>
        <dbReference type="ARBA" id="ARBA00022842"/>
    </source>
</evidence>
<evidence type="ECO:0000256" key="4">
    <source>
        <dbReference type="ARBA" id="ARBA00022676"/>
    </source>
</evidence>
<keyword evidence="4" id="KW-0328">Glycosyltransferase</keyword>
<gene>
    <name evidence="13" type="ORF">GCM10010974_20620</name>
</gene>
<evidence type="ECO:0000259" key="12">
    <source>
        <dbReference type="Pfam" id="PF00535"/>
    </source>
</evidence>
<dbReference type="Proteomes" id="UP000632322">
    <property type="component" value="Unassembled WGS sequence"/>
</dbReference>
<evidence type="ECO:0000256" key="11">
    <source>
        <dbReference type="SAM" id="MobiDB-lite"/>
    </source>
</evidence>
<comment type="caution">
    <text evidence="13">The sequence shown here is derived from an EMBL/GenBank/DDBJ whole genome shotgun (WGS) entry which is preliminary data.</text>
</comment>
<comment type="similarity">
    <text evidence="3">Belongs to the glycosyltransferase 2 family.</text>
</comment>
<feature type="domain" description="Glycosyltransferase 2-like" evidence="12">
    <location>
        <begin position="14"/>
        <end position="147"/>
    </location>
</feature>
<evidence type="ECO:0000256" key="9">
    <source>
        <dbReference type="ARBA" id="ARBA00048689"/>
    </source>
</evidence>
<dbReference type="PANTHER" id="PTHR48090">
    <property type="entry name" value="UNDECAPRENYL-PHOSPHATE 4-DEOXY-4-FORMAMIDO-L-ARABINOSE TRANSFERASE-RELATED"/>
    <property type="match status" value="1"/>
</dbReference>
<proteinExistence type="inferred from homology"/>
<comment type="cofactor">
    <cofactor evidence="2">
        <name>Mg(2+)</name>
        <dbReference type="ChEBI" id="CHEBI:18420"/>
    </cofactor>
</comment>
<reference evidence="14" key="1">
    <citation type="journal article" date="2019" name="Int. J. Syst. Evol. Microbiol.">
        <title>The Global Catalogue of Microorganisms (GCM) 10K type strain sequencing project: providing services to taxonomists for standard genome sequencing and annotation.</title>
        <authorList>
            <consortium name="The Broad Institute Genomics Platform"/>
            <consortium name="The Broad Institute Genome Sequencing Center for Infectious Disease"/>
            <person name="Wu L."/>
            <person name="Ma J."/>
        </authorList>
    </citation>
    <scope>NUCLEOTIDE SEQUENCE [LARGE SCALE GENOMIC DNA]</scope>
    <source>
        <strain evidence="14">CGMCC 1.15472</strain>
    </source>
</reference>
<comment type="catalytic activity">
    <reaction evidence="10">
        <text>an NDP-alpha-D-glucose + (2R)-3-phosphoglycerate = (2R)-2-O-(alpha-D-glucopyranosyl)-3-phospho-glycerate + a ribonucleoside 5'-diphosphate + H(+)</text>
        <dbReference type="Rhea" id="RHEA:47244"/>
        <dbReference type="ChEBI" id="CHEBI:15378"/>
        <dbReference type="ChEBI" id="CHEBI:57930"/>
        <dbReference type="ChEBI" id="CHEBI:58272"/>
        <dbReference type="ChEBI" id="CHEBI:62600"/>
        <dbReference type="ChEBI" id="CHEBI:76533"/>
        <dbReference type="EC" id="2.4.1.266"/>
    </reaction>
    <physiologicalReaction direction="left-to-right" evidence="10">
        <dbReference type="Rhea" id="RHEA:47245"/>
    </physiologicalReaction>
</comment>
<protein>
    <recommendedName>
        <fullName evidence="8">Glucosyl-3-phosphoglycerate synthase</fullName>
        <ecNumber evidence="7">2.4.1.266</ecNumber>
    </recommendedName>
</protein>
<feature type="compositionally biased region" description="Polar residues" evidence="11">
    <location>
        <begin position="257"/>
        <end position="274"/>
    </location>
</feature>
<organism evidence="13 14">
    <name type="scientific">Brevibacterium sediminis</name>
    <dbReference type="NCBI Taxonomy" id="1857024"/>
    <lineage>
        <taxon>Bacteria</taxon>
        <taxon>Bacillati</taxon>
        <taxon>Actinomycetota</taxon>
        <taxon>Actinomycetes</taxon>
        <taxon>Micrococcales</taxon>
        <taxon>Brevibacteriaceae</taxon>
        <taxon>Brevibacterium</taxon>
    </lineage>
</organism>
<feature type="region of interest" description="Disordered" evidence="11">
    <location>
        <begin position="246"/>
        <end position="282"/>
    </location>
</feature>
<evidence type="ECO:0000256" key="1">
    <source>
        <dbReference type="ARBA" id="ARBA00001936"/>
    </source>
</evidence>
<evidence type="ECO:0000256" key="2">
    <source>
        <dbReference type="ARBA" id="ARBA00001946"/>
    </source>
</evidence>
<dbReference type="SUPFAM" id="SSF53448">
    <property type="entry name" value="Nucleotide-diphospho-sugar transferases"/>
    <property type="match status" value="1"/>
</dbReference>
<evidence type="ECO:0000256" key="5">
    <source>
        <dbReference type="ARBA" id="ARBA00022679"/>
    </source>
</evidence>